<dbReference type="AlphaFoldDB" id="A0A1I5D632"/>
<dbReference type="STRING" id="287099.SAMN05660413_03184"/>
<feature type="chain" id="PRO_5011796639" description="Phosphatidylcholine 1-acylhydrolase" evidence="1">
    <location>
        <begin position="20"/>
        <end position="301"/>
    </location>
</feature>
<dbReference type="RefSeq" id="WP_093411430.1">
    <property type="nucleotide sequence ID" value="NZ_FOVL01000030.1"/>
</dbReference>
<proteinExistence type="predicted"/>
<feature type="signal peptide" evidence="1">
    <location>
        <begin position="1"/>
        <end position="19"/>
    </location>
</feature>
<sequence>MKIKVLTGFFLLLHIITFAQDEIDSLPKLDLTKMALVNQSDSYITFPTDIGNLEPLIFEANVNPNFVIRERADSKLMAILTPQIRIRMYDKESYPVQTPSYIPQISLYHMISESGALKKTSIFGKIAHHSNGQEDPFYKDSTYTEVNFQSGNFATNFLEFGVLKSFYSHKRNALGFLKSSVEVHPSGWMIREMRGTYSGLRWHNSFLAYKLPMDKPFFTESRRARFSLKLETSLMLDQVNDWDLLDINRLNATLTVYYHPKFLEDIGFFIQAYKGRDYYNIYYHNDIAAIRFGLMTEILRF</sequence>
<dbReference type="Proteomes" id="UP000199153">
    <property type="component" value="Unassembled WGS sequence"/>
</dbReference>
<keyword evidence="1" id="KW-0732">Signal</keyword>
<evidence type="ECO:0000313" key="2">
    <source>
        <dbReference type="EMBL" id="SFN94586.1"/>
    </source>
</evidence>
<accession>A0A1I5D632</accession>
<name>A0A1I5D632_9FLAO</name>
<keyword evidence="3" id="KW-1185">Reference proteome</keyword>
<reference evidence="2 3" key="1">
    <citation type="submission" date="2016-10" db="EMBL/GenBank/DDBJ databases">
        <authorList>
            <person name="de Groot N.N."/>
        </authorList>
    </citation>
    <scope>NUCLEOTIDE SEQUENCE [LARGE SCALE GENOMIC DNA]</scope>
    <source>
        <strain evidence="2 3">DSM 17794</strain>
    </source>
</reference>
<dbReference type="OrthoDB" id="5380366at2"/>
<evidence type="ECO:0008006" key="4">
    <source>
        <dbReference type="Google" id="ProtNLM"/>
    </source>
</evidence>
<gene>
    <name evidence="2" type="ORF">SAMN05660413_03184</name>
</gene>
<protein>
    <recommendedName>
        <fullName evidence="4">Phosphatidylcholine 1-acylhydrolase</fullName>
    </recommendedName>
</protein>
<organism evidence="2 3">
    <name type="scientific">Salegentibacter flavus</name>
    <dbReference type="NCBI Taxonomy" id="287099"/>
    <lineage>
        <taxon>Bacteria</taxon>
        <taxon>Pseudomonadati</taxon>
        <taxon>Bacteroidota</taxon>
        <taxon>Flavobacteriia</taxon>
        <taxon>Flavobacteriales</taxon>
        <taxon>Flavobacteriaceae</taxon>
        <taxon>Salegentibacter</taxon>
    </lineage>
</organism>
<evidence type="ECO:0000256" key="1">
    <source>
        <dbReference type="SAM" id="SignalP"/>
    </source>
</evidence>
<evidence type="ECO:0000313" key="3">
    <source>
        <dbReference type="Proteomes" id="UP000199153"/>
    </source>
</evidence>
<dbReference type="EMBL" id="FOVL01000030">
    <property type="protein sequence ID" value="SFN94586.1"/>
    <property type="molecule type" value="Genomic_DNA"/>
</dbReference>